<keyword evidence="9 10" id="KW-0539">Nucleus</keyword>
<evidence type="ECO:0000259" key="12">
    <source>
        <dbReference type="PROSITE" id="PS51038"/>
    </source>
</evidence>
<evidence type="ECO:0000256" key="1">
    <source>
        <dbReference type="ARBA" id="ARBA00004123"/>
    </source>
</evidence>
<feature type="region of interest" description="Disordered" evidence="11">
    <location>
        <begin position="801"/>
        <end position="821"/>
    </location>
</feature>
<comment type="caution">
    <text evidence="13">The sequence shown here is derived from an EMBL/GenBank/DDBJ whole genome shotgun (WGS) entry which is preliminary data.</text>
</comment>
<dbReference type="GO" id="GO:0005664">
    <property type="term" value="C:nuclear origin of replication recognition complex"/>
    <property type="evidence" value="ECO:0007669"/>
    <property type="project" value="TreeGrafter"/>
</dbReference>
<keyword evidence="6 10" id="KW-0067">ATP-binding</keyword>
<dbReference type="Pfam" id="PF00004">
    <property type="entry name" value="AAA"/>
    <property type="match status" value="1"/>
</dbReference>
<dbReference type="FunFam" id="3.40.50.300:FF:000199">
    <property type="entry name" value="Origin recognition complex subunit 1"/>
    <property type="match status" value="1"/>
</dbReference>
<dbReference type="Pfam" id="PF21312">
    <property type="entry name" value="WHD_ORC1"/>
    <property type="match status" value="1"/>
</dbReference>
<dbReference type="PROSITE" id="PS51038">
    <property type="entry name" value="BAH"/>
    <property type="match status" value="1"/>
</dbReference>
<dbReference type="OrthoDB" id="1926878at2759"/>
<evidence type="ECO:0000256" key="3">
    <source>
        <dbReference type="ARBA" id="ARBA00022705"/>
    </source>
</evidence>
<evidence type="ECO:0000256" key="10">
    <source>
        <dbReference type="RuleBase" id="RU365058"/>
    </source>
</evidence>
<evidence type="ECO:0000256" key="9">
    <source>
        <dbReference type="ARBA" id="ARBA00023242"/>
    </source>
</evidence>
<evidence type="ECO:0000313" key="14">
    <source>
        <dbReference type="Proteomes" id="UP000269276"/>
    </source>
</evidence>
<feature type="compositionally biased region" description="Polar residues" evidence="11">
    <location>
        <begin position="679"/>
        <end position="690"/>
    </location>
</feature>
<dbReference type="PANTHER" id="PTHR10763:SF23">
    <property type="entry name" value="ORIGIN RECOGNITION COMPLEX SUBUNIT 1"/>
    <property type="match status" value="1"/>
</dbReference>
<evidence type="ECO:0000256" key="8">
    <source>
        <dbReference type="ARBA" id="ARBA00023125"/>
    </source>
</evidence>
<dbReference type="SMART" id="SM00382">
    <property type="entry name" value="AAA"/>
    <property type="match status" value="1"/>
</dbReference>
<keyword evidence="3 10" id="KW-0235">DNA replication</keyword>
<evidence type="ECO:0000256" key="5">
    <source>
        <dbReference type="ARBA" id="ARBA00022741"/>
    </source>
</evidence>
<comment type="similarity">
    <text evidence="2 10">Belongs to the ORC1 family.</text>
</comment>
<organism evidence="13 14">
    <name type="scientific">Hortaea werneckii</name>
    <name type="common">Black yeast</name>
    <name type="synonym">Cladosporium werneckii</name>
    <dbReference type="NCBI Taxonomy" id="91943"/>
    <lineage>
        <taxon>Eukaryota</taxon>
        <taxon>Fungi</taxon>
        <taxon>Dikarya</taxon>
        <taxon>Ascomycota</taxon>
        <taxon>Pezizomycotina</taxon>
        <taxon>Dothideomycetes</taxon>
        <taxon>Dothideomycetidae</taxon>
        <taxon>Mycosphaerellales</taxon>
        <taxon>Teratosphaeriaceae</taxon>
        <taxon>Hortaea</taxon>
    </lineage>
</organism>
<comment type="subunit">
    <text evidence="10">ORC is composed of six subunits.</text>
</comment>
<comment type="function">
    <text evidence="10">Component of the origin recognition complex (ORC) that binds origins of replication. DNA-binding is ATP-dependent, however specific DNA sequences that define origins of replication have not been identified so far. ORC is required to assemble the pre-replication complex necessary to initiate DNA replication.</text>
</comment>
<dbReference type="SUPFAM" id="SSF52540">
    <property type="entry name" value="P-loop containing nucleoside triphosphate hydrolases"/>
    <property type="match status" value="1"/>
</dbReference>
<dbReference type="InterPro" id="IPR050311">
    <property type="entry name" value="ORC1/CDC6"/>
</dbReference>
<sequence>MLRNHVVPWCSIYAIGFIREAKYTVELNEMKSHPFINLGVCGQVSHFIKLRECALARGARVKARLLQVLGFGFGFSQVFTYYVVGCERIPLSRKGTEVDLTGIMAPKRKRSTLDKARHYLSGGGVLREDSDDELGVDDHPWEWIYDTNGGNETADGQRQIVGARMGDFQCQIGDAVLLKAPVSNEAWVAIIYDFLEGEEEDEDGEPVTEKKASMMWFSSEKEIRNSKKKRDDYLPNELYITANFDENPLSTINGKATVLSHDEFTKKYPTGKVPKGSKNFGKTFVCRRGANTRTATYTDEFRWEDLYHGKDSLPALLQVVEQQTVKTRKRRALKSIKEDEVDDFVAGDEEEDGPQTPRKRRKLASGTPTPSKAKQLTPRKFQTPTGRKITTKRPLEFTPLGTRMLSPSQTQSSPYQLARSTLHVSAVPHALPCRESEFETVYSHLEAAITAGTGACIYISGTPGTGKTATVREVVASLQAGVAEELLDDFYFVEINGMKVTDPHQSYSLLWEALKGDRVSSGHALELLEREFTTPSPRRVPCVVLMDELDQLVTRNQGVMYNFFNWPQLRHSRLIVLAVANTMDLPERTLSNKISSRLGLTRITFPGYTHTQLMAIIQSRLEGIGQVVVEADAVQFASRKVAAVSGDARRALDICRRAVEIAEQDTLSAAGSHGKENQAPDTTPSKTPARQQQQQQQTAASAMAMRKGVVTIGTIKRAINEATSTPLAAYLRSLPLSSKLFLAALLARLRRTGITESTLADIVDEAKRMSAMAQNRALEHYLLAPDSSTSSGQVDDEMAGAAGLKNTPSKRGRPKAKPEQEKAARALGMGLAAQELAEAGIVGVEGRHGDRVGRVRLGVGEEDIRGALREDEECAGLGLASS</sequence>
<dbReference type="SUPFAM" id="SSF82061">
    <property type="entry name" value="BAH domain"/>
    <property type="match status" value="1"/>
</dbReference>
<dbReference type="AlphaFoldDB" id="A0A3M7EJ26"/>
<name>A0A3M7EJ26_HORWE</name>
<dbReference type="Pfam" id="PF17872">
    <property type="entry name" value="AAA_lid_10"/>
    <property type="match status" value="1"/>
</dbReference>
<dbReference type="InterPro" id="IPR003593">
    <property type="entry name" value="AAA+_ATPase"/>
</dbReference>
<feature type="compositionally biased region" description="Acidic residues" evidence="11">
    <location>
        <begin position="344"/>
        <end position="353"/>
    </location>
</feature>
<dbReference type="InterPro" id="IPR001025">
    <property type="entry name" value="BAH_dom"/>
</dbReference>
<dbReference type="PANTHER" id="PTHR10763">
    <property type="entry name" value="CELL DIVISION CONTROL PROTEIN 6-RELATED"/>
    <property type="match status" value="1"/>
</dbReference>
<comment type="subcellular location">
    <subcellularLocation>
        <location evidence="1 10">Nucleus</location>
    </subcellularLocation>
</comment>
<reference evidence="13 14" key="1">
    <citation type="journal article" date="2018" name="BMC Genomics">
        <title>Genomic evidence for intraspecific hybridization in a clonal and extremely halotolerant yeast.</title>
        <authorList>
            <person name="Gostincar C."/>
            <person name="Stajich J.E."/>
            <person name="Zupancic J."/>
            <person name="Zalar P."/>
            <person name="Gunde-Cimerman N."/>
        </authorList>
    </citation>
    <scope>NUCLEOTIDE SEQUENCE [LARGE SCALE GENOMIC DNA]</scope>
    <source>
        <strain evidence="13 14">EXF-2682</strain>
    </source>
</reference>
<dbReference type="InterPro" id="IPR048867">
    <property type="entry name" value="WHD_ORC1"/>
</dbReference>
<dbReference type="Pfam" id="PF01426">
    <property type="entry name" value="BAH"/>
    <property type="match status" value="1"/>
</dbReference>
<dbReference type="Gene3D" id="2.30.30.490">
    <property type="match status" value="1"/>
</dbReference>
<dbReference type="InterPro" id="IPR043151">
    <property type="entry name" value="BAH_sf"/>
</dbReference>
<evidence type="ECO:0000256" key="7">
    <source>
        <dbReference type="ARBA" id="ARBA00022842"/>
    </source>
</evidence>
<evidence type="ECO:0000256" key="11">
    <source>
        <dbReference type="SAM" id="MobiDB-lite"/>
    </source>
</evidence>
<accession>A0A3M7EJ26</accession>
<evidence type="ECO:0000313" key="13">
    <source>
        <dbReference type="EMBL" id="RMY76625.1"/>
    </source>
</evidence>
<dbReference type="InterPro" id="IPR003959">
    <property type="entry name" value="ATPase_AAA_core"/>
</dbReference>
<dbReference type="InterPro" id="IPR027417">
    <property type="entry name" value="P-loop_NTPase"/>
</dbReference>
<proteinExistence type="inferred from homology"/>
<dbReference type="GO" id="GO:0003688">
    <property type="term" value="F:DNA replication origin binding"/>
    <property type="evidence" value="ECO:0007669"/>
    <property type="project" value="TreeGrafter"/>
</dbReference>
<evidence type="ECO:0000256" key="6">
    <source>
        <dbReference type="ARBA" id="ARBA00022840"/>
    </source>
</evidence>
<dbReference type="Proteomes" id="UP000269276">
    <property type="component" value="Unassembled WGS sequence"/>
</dbReference>
<dbReference type="VEuPathDB" id="FungiDB:BTJ68_13324"/>
<dbReference type="Gene3D" id="3.40.50.300">
    <property type="entry name" value="P-loop containing nucleotide triphosphate hydrolases"/>
    <property type="match status" value="1"/>
</dbReference>
<dbReference type="GO" id="GO:0006270">
    <property type="term" value="P:DNA replication initiation"/>
    <property type="evidence" value="ECO:0007669"/>
    <property type="project" value="TreeGrafter"/>
</dbReference>
<gene>
    <name evidence="13" type="ORF">D0863_01852</name>
</gene>
<feature type="domain" description="BAH" evidence="12">
    <location>
        <begin position="168"/>
        <end position="301"/>
    </location>
</feature>
<evidence type="ECO:0000256" key="2">
    <source>
        <dbReference type="ARBA" id="ARBA00008398"/>
    </source>
</evidence>
<evidence type="ECO:0000256" key="4">
    <source>
        <dbReference type="ARBA" id="ARBA00022723"/>
    </source>
</evidence>
<keyword evidence="4" id="KW-0479">Metal-binding</keyword>
<feature type="region of interest" description="Disordered" evidence="11">
    <location>
        <begin position="344"/>
        <end position="385"/>
    </location>
</feature>
<dbReference type="GO" id="GO:0046872">
    <property type="term" value="F:metal ion binding"/>
    <property type="evidence" value="ECO:0007669"/>
    <property type="project" value="UniProtKB-KW"/>
</dbReference>
<dbReference type="GO" id="GO:0003682">
    <property type="term" value="F:chromatin binding"/>
    <property type="evidence" value="ECO:0007669"/>
    <property type="project" value="InterPro"/>
</dbReference>
<keyword evidence="5 10" id="KW-0547">Nucleotide-binding</keyword>
<dbReference type="CDD" id="cd00009">
    <property type="entry name" value="AAA"/>
    <property type="match status" value="1"/>
</dbReference>
<keyword evidence="7" id="KW-0460">Magnesium</keyword>
<dbReference type="GO" id="GO:0005524">
    <property type="term" value="F:ATP binding"/>
    <property type="evidence" value="ECO:0007669"/>
    <property type="project" value="UniProtKB-KW"/>
</dbReference>
<dbReference type="EMBL" id="QWIP01000036">
    <property type="protein sequence ID" value="RMY76625.1"/>
    <property type="molecule type" value="Genomic_DNA"/>
</dbReference>
<dbReference type="InterPro" id="IPR041083">
    <property type="entry name" value="AAA_lid_10"/>
</dbReference>
<feature type="compositionally biased region" description="Polar residues" evidence="11">
    <location>
        <begin position="366"/>
        <end position="385"/>
    </location>
</feature>
<keyword evidence="8 10" id="KW-0238">DNA-binding</keyword>
<feature type="region of interest" description="Disordered" evidence="11">
    <location>
        <begin position="666"/>
        <end position="702"/>
    </location>
</feature>
<protein>
    <recommendedName>
        <fullName evidence="10">Origin recognition complex subunit 1</fullName>
    </recommendedName>
</protein>
<dbReference type="GO" id="GO:0033314">
    <property type="term" value="P:mitotic DNA replication checkpoint signaling"/>
    <property type="evidence" value="ECO:0007669"/>
    <property type="project" value="TreeGrafter"/>
</dbReference>
<dbReference type="Gene3D" id="1.10.8.60">
    <property type="match status" value="1"/>
</dbReference>
<dbReference type="GO" id="GO:0016887">
    <property type="term" value="F:ATP hydrolysis activity"/>
    <property type="evidence" value="ECO:0007669"/>
    <property type="project" value="InterPro"/>
</dbReference>